<protein>
    <submittedName>
        <fullName evidence="2">Uncharacterized protein</fullName>
    </submittedName>
</protein>
<dbReference type="Proteomes" id="UP000255355">
    <property type="component" value="Unassembled WGS sequence"/>
</dbReference>
<keyword evidence="1" id="KW-0472">Membrane</keyword>
<reference evidence="2 3" key="1">
    <citation type="submission" date="2018-07" db="EMBL/GenBank/DDBJ databases">
        <title>Genomic Encyclopedia of Type Strains, Phase IV (KMG-IV): sequencing the most valuable type-strain genomes for metagenomic binning, comparative biology and taxonomic classification.</title>
        <authorList>
            <person name="Goeker M."/>
        </authorList>
    </citation>
    <scope>NUCLEOTIDE SEQUENCE [LARGE SCALE GENOMIC DNA]</scope>
    <source>
        <strain evidence="2 3">DSM 44952</strain>
    </source>
</reference>
<accession>A0A370HEL7</accession>
<keyword evidence="1" id="KW-1133">Transmembrane helix</keyword>
<evidence type="ECO:0000313" key="3">
    <source>
        <dbReference type="Proteomes" id="UP000255355"/>
    </source>
</evidence>
<keyword evidence="1" id="KW-0812">Transmembrane</keyword>
<proteinExistence type="predicted"/>
<gene>
    <name evidence="2" type="ORF">DFR68_101521</name>
</gene>
<feature type="transmembrane region" description="Helical" evidence="1">
    <location>
        <begin position="43"/>
        <end position="63"/>
    </location>
</feature>
<dbReference type="AlphaFoldDB" id="A0A370HEL7"/>
<evidence type="ECO:0000256" key="1">
    <source>
        <dbReference type="SAM" id="Phobius"/>
    </source>
</evidence>
<keyword evidence="3" id="KW-1185">Reference proteome</keyword>
<organism evidence="2 3">
    <name type="scientific">Nocardia mexicana</name>
    <dbReference type="NCBI Taxonomy" id="279262"/>
    <lineage>
        <taxon>Bacteria</taxon>
        <taxon>Bacillati</taxon>
        <taxon>Actinomycetota</taxon>
        <taxon>Actinomycetes</taxon>
        <taxon>Mycobacteriales</taxon>
        <taxon>Nocardiaceae</taxon>
        <taxon>Nocardia</taxon>
    </lineage>
</organism>
<evidence type="ECO:0000313" key="2">
    <source>
        <dbReference type="EMBL" id="RDI55687.1"/>
    </source>
</evidence>
<sequence length="104" mass="10437">MAAVVTAPLAAAVVATVYRFPVPFGDYARGLSEAGNAAFASVFYLILGGVMVLALGGTVAGWLVQRTAGTDSARVGWACAGAGFAVALLGALALATLEFFVGPW</sequence>
<dbReference type="STRING" id="1210089.GCA_001613165_07471"/>
<feature type="transmembrane region" description="Helical" evidence="1">
    <location>
        <begin position="75"/>
        <end position="101"/>
    </location>
</feature>
<dbReference type="EMBL" id="QQAZ01000001">
    <property type="protein sequence ID" value="RDI55687.1"/>
    <property type="molecule type" value="Genomic_DNA"/>
</dbReference>
<comment type="caution">
    <text evidence="2">The sequence shown here is derived from an EMBL/GenBank/DDBJ whole genome shotgun (WGS) entry which is preliminary data.</text>
</comment>
<name>A0A370HEL7_9NOCA</name>